<evidence type="ECO:0000259" key="1">
    <source>
        <dbReference type="Pfam" id="PF12697"/>
    </source>
</evidence>
<dbReference type="EMBL" id="CP108195">
    <property type="protein sequence ID" value="WTS17367.1"/>
    <property type="molecule type" value="Genomic_DNA"/>
</dbReference>
<sequence length="230" mass="24489">MLVWDDDPRSALVAPVALEPPRAAVLVLHGGRSEGTEAVPWLSLASARMRPFARAVERACEDPGLLVGSVRYRCRGWNGDREDPLRDALRALDELAVRAGDVPTVLVGHSMGGRAALRAGGHRLVQGVVGLAPWCPEGEPVTQLRGRRVVLLHGDRDRTTDPEASVDYADRASAAGAEACTLLMPGGDHAMLRQAGSWHRQTGRIVSGLLGFAPLPTEVAGRLALNGRTP</sequence>
<organism evidence="2">
    <name type="scientific">Streptomyces sp. NBC_00119</name>
    <dbReference type="NCBI Taxonomy" id="2975659"/>
    <lineage>
        <taxon>Bacteria</taxon>
        <taxon>Bacillati</taxon>
        <taxon>Actinomycetota</taxon>
        <taxon>Actinomycetes</taxon>
        <taxon>Kitasatosporales</taxon>
        <taxon>Streptomycetaceae</taxon>
        <taxon>Streptomyces</taxon>
    </lineage>
</organism>
<gene>
    <name evidence="2" type="ORF">OHU69_43830</name>
</gene>
<keyword evidence="2" id="KW-0378">Hydrolase</keyword>
<proteinExistence type="predicted"/>
<dbReference type="Pfam" id="PF12697">
    <property type="entry name" value="Abhydrolase_6"/>
    <property type="match status" value="1"/>
</dbReference>
<evidence type="ECO:0000313" key="2">
    <source>
        <dbReference type="EMBL" id="WTS17367.1"/>
    </source>
</evidence>
<accession>A0AAU1UII1</accession>
<dbReference type="AlphaFoldDB" id="A0AAU1UII1"/>
<dbReference type="GO" id="GO:0016787">
    <property type="term" value="F:hydrolase activity"/>
    <property type="evidence" value="ECO:0007669"/>
    <property type="project" value="UniProtKB-KW"/>
</dbReference>
<protein>
    <submittedName>
        <fullName evidence="2">Alpha/beta fold hydrolase</fullName>
    </submittedName>
</protein>
<feature type="domain" description="AB hydrolase-1" evidence="1">
    <location>
        <begin position="25"/>
        <end position="160"/>
    </location>
</feature>
<dbReference type="InterPro" id="IPR000073">
    <property type="entry name" value="AB_hydrolase_1"/>
</dbReference>
<dbReference type="SUPFAM" id="SSF53474">
    <property type="entry name" value="alpha/beta-Hydrolases"/>
    <property type="match status" value="1"/>
</dbReference>
<reference evidence="2" key="1">
    <citation type="submission" date="2022-10" db="EMBL/GenBank/DDBJ databases">
        <title>The complete genomes of actinobacterial strains from the NBC collection.</title>
        <authorList>
            <person name="Joergensen T.S."/>
            <person name="Alvarez Arevalo M."/>
            <person name="Sterndorff E.B."/>
            <person name="Faurdal D."/>
            <person name="Vuksanovic O."/>
            <person name="Mourched A.-S."/>
            <person name="Charusanti P."/>
            <person name="Shaw S."/>
            <person name="Blin K."/>
            <person name="Weber T."/>
        </authorList>
    </citation>
    <scope>NUCLEOTIDE SEQUENCE</scope>
    <source>
        <strain evidence="2">NBC_00119</strain>
    </source>
</reference>
<name>A0AAU1UII1_9ACTN</name>
<dbReference type="Gene3D" id="3.40.50.1820">
    <property type="entry name" value="alpha/beta hydrolase"/>
    <property type="match status" value="1"/>
</dbReference>
<dbReference type="InterPro" id="IPR029058">
    <property type="entry name" value="AB_hydrolase_fold"/>
</dbReference>